<dbReference type="Pfam" id="PF12840">
    <property type="entry name" value="HTH_20"/>
    <property type="match status" value="1"/>
</dbReference>
<dbReference type="Pfam" id="PF08327">
    <property type="entry name" value="AHSA1"/>
    <property type="match status" value="1"/>
</dbReference>
<dbReference type="InterPro" id="IPR036390">
    <property type="entry name" value="WH_DNA-bd_sf"/>
</dbReference>
<accession>A0ABW5G648</accession>
<dbReference type="SUPFAM" id="SSF55961">
    <property type="entry name" value="Bet v1-like"/>
    <property type="match status" value="1"/>
</dbReference>
<organism evidence="3 4">
    <name type="scientific">Amycolatopsis pigmentata</name>
    <dbReference type="NCBI Taxonomy" id="450801"/>
    <lineage>
        <taxon>Bacteria</taxon>
        <taxon>Bacillati</taxon>
        <taxon>Actinomycetota</taxon>
        <taxon>Actinomycetes</taxon>
        <taxon>Pseudonocardiales</taxon>
        <taxon>Pseudonocardiaceae</taxon>
        <taxon>Amycolatopsis</taxon>
    </lineage>
</organism>
<dbReference type="InterPro" id="IPR001845">
    <property type="entry name" value="HTH_ArsR_DNA-bd_dom"/>
</dbReference>
<evidence type="ECO:0000256" key="1">
    <source>
        <dbReference type="ARBA" id="ARBA00006817"/>
    </source>
</evidence>
<dbReference type="InterPro" id="IPR036388">
    <property type="entry name" value="WH-like_DNA-bd_sf"/>
</dbReference>
<dbReference type="RefSeq" id="WP_378271406.1">
    <property type="nucleotide sequence ID" value="NZ_JBHUKR010000027.1"/>
</dbReference>
<evidence type="ECO:0000313" key="3">
    <source>
        <dbReference type="EMBL" id="MFD2422359.1"/>
    </source>
</evidence>
<dbReference type="PANTHER" id="PTHR38600:SF1">
    <property type="entry name" value="TRANSCRIPTIONAL REGULATORY PROTEIN"/>
    <property type="match status" value="1"/>
</dbReference>
<gene>
    <name evidence="3" type="ORF">ACFSXZ_39160</name>
</gene>
<dbReference type="NCBIfam" id="NF033788">
    <property type="entry name" value="HTH_metalloreg"/>
    <property type="match status" value="1"/>
</dbReference>
<dbReference type="Proteomes" id="UP001597417">
    <property type="component" value="Unassembled WGS sequence"/>
</dbReference>
<dbReference type="PRINTS" id="PR00778">
    <property type="entry name" value="HTHARSR"/>
</dbReference>
<dbReference type="InterPro" id="IPR013538">
    <property type="entry name" value="ASHA1/2-like_C"/>
</dbReference>
<dbReference type="PANTHER" id="PTHR38600">
    <property type="entry name" value="TRANSCRIPTIONAL REGULATORY PROTEIN"/>
    <property type="match status" value="1"/>
</dbReference>
<comment type="caution">
    <text evidence="3">The sequence shown here is derived from an EMBL/GenBank/DDBJ whole genome shotgun (WGS) entry which is preliminary data.</text>
</comment>
<dbReference type="Gene3D" id="1.10.10.10">
    <property type="entry name" value="Winged helix-like DNA-binding domain superfamily/Winged helix DNA-binding domain"/>
    <property type="match status" value="1"/>
</dbReference>
<dbReference type="CDD" id="cd00090">
    <property type="entry name" value="HTH_ARSR"/>
    <property type="match status" value="1"/>
</dbReference>
<evidence type="ECO:0000259" key="2">
    <source>
        <dbReference type="PROSITE" id="PS50987"/>
    </source>
</evidence>
<feature type="domain" description="HTH arsR-type" evidence="2">
    <location>
        <begin position="1"/>
        <end position="88"/>
    </location>
</feature>
<sequence>MDAVFKALADPSRRQLLDRLNARDGQTLGELCGGLDMTRQAVTKHLAVLEAANLVTASRRGREKLHYLNAAPITEITERWIDAYHREHAHALADLKRALEEEPVSRDEFRYVTYIDTTPEKLWQALTDPAFTKRYWGAELKSDWKAGSPILWREFGDEFHDWNQVVLKADPPRVLSYTWHSYQKPFAEYLGWTDEQLAEGRRENISKVTFEIEQAGSAVKLTVLHDGFEGETAMLKGVSGGWPKILSKLKTLLETGEVLTVDF</sequence>
<dbReference type="Gene3D" id="3.30.530.20">
    <property type="match status" value="1"/>
</dbReference>
<keyword evidence="4" id="KW-1185">Reference proteome</keyword>
<protein>
    <submittedName>
        <fullName evidence="3">ArsR/SmtB family transcription factor</fullName>
    </submittedName>
</protein>
<dbReference type="EMBL" id="JBHUKR010000027">
    <property type="protein sequence ID" value="MFD2422359.1"/>
    <property type="molecule type" value="Genomic_DNA"/>
</dbReference>
<dbReference type="SUPFAM" id="SSF46785">
    <property type="entry name" value="Winged helix' DNA-binding domain"/>
    <property type="match status" value="1"/>
</dbReference>
<dbReference type="InterPro" id="IPR023393">
    <property type="entry name" value="START-like_dom_sf"/>
</dbReference>
<reference evidence="4" key="1">
    <citation type="journal article" date="2019" name="Int. J. Syst. Evol. Microbiol.">
        <title>The Global Catalogue of Microorganisms (GCM) 10K type strain sequencing project: providing services to taxonomists for standard genome sequencing and annotation.</title>
        <authorList>
            <consortium name="The Broad Institute Genomics Platform"/>
            <consortium name="The Broad Institute Genome Sequencing Center for Infectious Disease"/>
            <person name="Wu L."/>
            <person name="Ma J."/>
        </authorList>
    </citation>
    <scope>NUCLEOTIDE SEQUENCE [LARGE SCALE GENOMIC DNA]</scope>
    <source>
        <strain evidence="4">CGMCC 4.7645</strain>
    </source>
</reference>
<name>A0ABW5G648_9PSEU</name>
<dbReference type="PROSITE" id="PS50987">
    <property type="entry name" value="HTH_ARSR_2"/>
    <property type="match status" value="1"/>
</dbReference>
<dbReference type="CDD" id="cd08893">
    <property type="entry name" value="SRPBCC_CalC_Aha1-like_GntR-HTH"/>
    <property type="match status" value="1"/>
</dbReference>
<dbReference type="SMART" id="SM00418">
    <property type="entry name" value="HTH_ARSR"/>
    <property type="match status" value="1"/>
</dbReference>
<proteinExistence type="inferred from homology"/>
<evidence type="ECO:0000313" key="4">
    <source>
        <dbReference type="Proteomes" id="UP001597417"/>
    </source>
</evidence>
<dbReference type="InterPro" id="IPR011991">
    <property type="entry name" value="ArsR-like_HTH"/>
</dbReference>
<comment type="similarity">
    <text evidence="1">Belongs to the AHA1 family.</text>
</comment>